<dbReference type="Pfam" id="PF18029">
    <property type="entry name" value="Glyoxalase_6"/>
    <property type="match status" value="1"/>
</dbReference>
<feature type="domain" description="Glyoxalase-like" evidence="1">
    <location>
        <begin position="11"/>
        <end position="118"/>
    </location>
</feature>
<dbReference type="InterPro" id="IPR029068">
    <property type="entry name" value="Glyas_Bleomycin-R_OHBP_Dase"/>
</dbReference>
<comment type="caution">
    <text evidence="2">The sequence shown here is derived from an EMBL/GenBank/DDBJ whole genome shotgun (WGS) entry which is preliminary data.</text>
</comment>
<evidence type="ECO:0000313" key="3">
    <source>
        <dbReference type="Proteomes" id="UP000194761"/>
    </source>
</evidence>
<dbReference type="Gene3D" id="3.10.180.10">
    <property type="entry name" value="2,3-Dihydroxybiphenyl 1,2-Dioxygenase, domain 1"/>
    <property type="match status" value="1"/>
</dbReference>
<reference evidence="2 3" key="1">
    <citation type="submission" date="2017-05" db="EMBL/GenBank/DDBJ databases">
        <title>Biotechnological potential of actinobacteria isolated from South African environments.</title>
        <authorList>
            <person name="Le Roes-Hill M."/>
            <person name="Prins A."/>
            <person name="Durrell K.A."/>
        </authorList>
    </citation>
    <scope>NUCLEOTIDE SEQUENCE [LARGE SCALE GENOMIC DNA]</scope>
    <source>
        <strain evidence="2">M26</strain>
    </source>
</reference>
<gene>
    <name evidence="2" type="ORF">CA984_00050</name>
</gene>
<evidence type="ECO:0000259" key="1">
    <source>
        <dbReference type="Pfam" id="PF18029"/>
    </source>
</evidence>
<sequence length="130" mass="14286">MSAMASLVHHVSIDCADTYRLGTFWAEVLDTRISDDDQPGDPEALVEAEGISILFIAVPEGKTVKNRVHFDIQPTDRTRDEEVERLLSLGATLVGDRRRPDGSGWVTLADIEGNEFCVERNAAERAATTS</sequence>
<dbReference type="AlphaFoldDB" id="A0A243RY39"/>
<dbReference type="PANTHER" id="PTHR35908:SF1">
    <property type="entry name" value="CONSERVED PROTEIN"/>
    <property type="match status" value="1"/>
</dbReference>
<proteinExistence type="predicted"/>
<name>A0A243RY39_9ACTN</name>
<dbReference type="InterPro" id="IPR041581">
    <property type="entry name" value="Glyoxalase_6"/>
</dbReference>
<dbReference type="SUPFAM" id="SSF54593">
    <property type="entry name" value="Glyoxalase/Bleomycin resistance protein/Dihydroxybiphenyl dioxygenase"/>
    <property type="match status" value="1"/>
</dbReference>
<dbReference type="EMBL" id="NGFP01000001">
    <property type="protein sequence ID" value="OUD00138.1"/>
    <property type="molecule type" value="Genomic_DNA"/>
</dbReference>
<dbReference type="Proteomes" id="UP000194761">
    <property type="component" value="Unassembled WGS sequence"/>
</dbReference>
<dbReference type="PANTHER" id="PTHR35908">
    <property type="entry name" value="HYPOTHETICAL FUSION PROTEIN"/>
    <property type="match status" value="1"/>
</dbReference>
<dbReference type="CDD" id="cd06587">
    <property type="entry name" value="VOC"/>
    <property type="match status" value="1"/>
</dbReference>
<accession>A0A243RY39</accession>
<evidence type="ECO:0000313" key="2">
    <source>
        <dbReference type="EMBL" id="OUD00138.1"/>
    </source>
</evidence>
<keyword evidence="3" id="KW-1185">Reference proteome</keyword>
<protein>
    <submittedName>
        <fullName evidence="2">Glyoxalase</fullName>
    </submittedName>
</protein>
<organism evidence="2 3">
    <name type="scientific">Streptosporangium minutum</name>
    <dbReference type="NCBI Taxonomy" id="569862"/>
    <lineage>
        <taxon>Bacteria</taxon>
        <taxon>Bacillati</taxon>
        <taxon>Actinomycetota</taxon>
        <taxon>Actinomycetes</taxon>
        <taxon>Streptosporangiales</taxon>
        <taxon>Streptosporangiaceae</taxon>
        <taxon>Streptosporangium</taxon>
    </lineage>
</organism>